<proteinExistence type="predicted"/>
<evidence type="ECO:0000313" key="1">
    <source>
        <dbReference type="EMBL" id="KAH7998024.1"/>
    </source>
</evidence>
<organism evidence="1 2">
    <name type="scientific">Sphaerodactylus townsendi</name>
    <dbReference type="NCBI Taxonomy" id="933632"/>
    <lineage>
        <taxon>Eukaryota</taxon>
        <taxon>Metazoa</taxon>
        <taxon>Chordata</taxon>
        <taxon>Craniata</taxon>
        <taxon>Vertebrata</taxon>
        <taxon>Euteleostomi</taxon>
        <taxon>Lepidosauria</taxon>
        <taxon>Squamata</taxon>
        <taxon>Bifurcata</taxon>
        <taxon>Gekkota</taxon>
        <taxon>Sphaerodactylidae</taxon>
        <taxon>Sphaerodactylus</taxon>
    </lineage>
</organism>
<accession>A0ACB8EYP9</accession>
<name>A0ACB8EYP9_9SAUR</name>
<reference evidence="1" key="1">
    <citation type="submission" date="2021-08" db="EMBL/GenBank/DDBJ databases">
        <title>The first chromosome-level gecko genome reveals the dynamic sex chromosomes of Neotropical dwarf geckos (Sphaerodactylidae: Sphaerodactylus).</title>
        <authorList>
            <person name="Pinto B.J."/>
            <person name="Keating S.E."/>
            <person name="Gamble T."/>
        </authorList>
    </citation>
    <scope>NUCLEOTIDE SEQUENCE</scope>
    <source>
        <strain evidence="1">TG3544</strain>
    </source>
</reference>
<dbReference type="EMBL" id="CM037625">
    <property type="protein sequence ID" value="KAH7998024.1"/>
    <property type="molecule type" value="Genomic_DNA"/>
</dbReference>
<sequence length="1674" mass="182125">MESDCPLVATHDVPFAWVAQVFCTERAKFLPSQISGFKATFKEISVYDLDSAQAHGNVMDTCQHTKPVSTEAINEQRLLVPACLVLLRHRSCIRALRFIVPNVAMVSVLQWLFKGIRHVQALLANGHEDAFQENTQENNLPEGGHSSDDILDINQPLIPLEAPESSFLTEGDIIKASPFRLFSSANPRWPKKGGIVQIPYVISHKYDKSSVKMIQEAFEDFAEFTCIKFIPYSYQRDFISIVPLSGCFSNVGRIGGMQVVSLAPACLRKGKGVALHEFMHVLGFWHEHSRADRDKYVSISWNEILTGFEINFMKSWNPNMLADYDYSSVMHYGRNAFSMTGLPTIIPLSSSHAILGQRWNLSSLDIVRVNKLYKCSQVALQPETSTERILQEKIKDFIPHEPEPCSSPSQIKLSTAQSLGSITEAAQMAHSARETLQKPDNQTKVGITQLLNNPTGKGSDAVQTQTPQIMEIPLAATLTQEGHGQTLLSSAVATKMEDLTVAQEVPPETQPAETEIQTVVKVAQDSTFWRALENPTSSAKALKTQASDFEKAYTPSQQKTTEAMTRTASQMKHTIFFATRTVQGTLYGPLSGTRATYAENETKTSILKEMRGQPAIGSSESEDVSGPVQSTEGYPFTLNGKQSEELVQQSISSSGNELGNFTDVLLREGTQAKASASPGVPENPTEASQASGVEVTISREAGSQALFTTDISHRMTEEETKSSYKTKGSRPVHTQPSSTRGSSPANDFEQLHSTEEALAFGNSEVQDHHTGQIGATAVATSPWALVTHRFAAPGMKEAIPSQSSSVVPSVEVEWSSLPRGSLTRKGRWEETVTPSGSLFENGWVQATEMPMKSEKLTPLHAELAGQAPTKINSYSFAEPASLTVENNQAMFSAERGPLQEVAWSQNPGKPDQREGLILQASKTEKYGLSAPSTGVQTEGPQVKQTTETAFASATENVSIEQKITVSHGKETGSKILVGTEEIEAHRRESMQGALTSKSVKSPVPSYTQVGQAETLHPLTDFSLVNNITGAQNGDTQARLRRATSARQETTASSSGAKFSYVELTTKGLSLLERQFKLRSSSQPNPGTEVEEHGTILEGTLLPMHEKTKTALSWVMGSRNPPKSIGFGNFVELLKDTTSSAVSEQEHTMPYKRTIPEITVSGKVSNISSNFFTTLVLGNQTSKYTKEPTNSPLLWETQSIGSSERSLPQILSKLSSNPREMSYFIDKEHANLSSTTEQMFLGVKRTTANGQKDIAQRTIVPSSLVDMQPTAIPHAATGEMAVPLTTSLLKSITYRGEPATISPIKESLPATVGITTAPMTFSANAIPVQTREIQASIPFETGDLTSTSTKKSGEAGLEAYASSEIDRMLSARASTLGLHEGPTTNTAQTKVIGIPQLSLEPETAWPTYKTAEERQTNPLLEKASKSGIYVLGEKTTVVNLGLGSETASKNGGGTIAITTSSVKLASQSGYTHSSPPLVEEPTIFHEKEKAMNISVGPTRKLILEMLGSPILGNERITSPDSQNNLNSKKTMITLHLEISSEGMYLTDMESTEGVTATTVASLVHPQTANSDEIRIQFKYHQPHISQGLERENGNSGLLPVKGTPTVIDELPGPSAETLRQISETHTAIRQEGMNQMRKVEPEHQEKLFVDSPTSGHQLVLHCLADSHKLAPTMPL</sequence>
<evidence type="ECO:0000313" key="2">
    <source>
        <dbReference type="Proteomes" id="UP000827872"/>
    </source>
</evidence>
<protein>
    <submittedName>
        <fullName evidence="1">Uncharacterized protein</fullName>
    </submittedName>
</protein>
<dbReference type="Proteomes" id="UP000827872">
    <property type="component" value="Linkage Group LG12"/>
</dbReference>
<gene>
    <name evidence="1" type="ORF">K3G42_011608</name>
</gene>
<comment type="caution">
    <text evidence="1">The sequence shown here is derived from an EMBL/GenBank/DDBJ whole genome shotgun (WGS) entry which is preliminary data.</text>
</comment>
<keyword evidence="2" id="KW-1185">Reference proteome</keyword>